<evidence type="ECO:0000313" key="4">
    <source>
        <dbReference type="Proteomes" id="UP000229111"/>
    </source>
</evidence>
<dbReference type="RefSeq" id="WP_099891182.1">
    <property type="nucleotide sequence ID" value="NZ_CP024697.1"/>
</dbReference>
<protein>
    <submittedName>
        <fullName evidence="1">Heat-shock protein</fullName>
    </submittedName>
</protein>
<dbReference type="EMBL" id="PENF01000002">
    <property type="protein sequence ID" value="PJI18794.1"/>
    <property type="molecule type" value="Genomic_DNA"/>
</dbReference>
<reference evidence="1 4" key="1">
    <citation type="submission" date="2017-11" db="EMBL/GenBank/DDBJ databases">
        <title>Genome sequencing of Prevotella intermedia KCOM 1101.</title>
        <authorList>
            <person name="Kook J.-K."/>
            <person name="Park S.-N."/>
            <person name="Lim Y.K."/>
        </authorList>
    </citation>
    <scope>NUCLEOTIDE SEQUENCE [LARGE SCALE GENOMIC DNA]</scope>
    <source>
        <strain evidence="1 4">KCOM 1101</strain>
    </source>
</reference>
<name>A0AAJ3RJ72_PREIN</name>
<accession>A0AAJ3RJ72</accession>
<sequence length="142" mass="17298">MENFKLENFRKEYGVEMPIIRVMSFDECNVIQQAILQKFNIDKLDDFFAKEEKNFIKVDNVSAEDEDFNWYKVFDYLDISIPHEVYINFDKFDKIDIISFENFNKYFSDIWYPAADDIEMFDMTKSWIISVRHYGSLYYTKM</sequence>
<evidence type="ECO:0000313" key="1">
    <source>
        <dbReference type="EMBL" id="PIK18300.1"/>
    </source>
</evidence>
<comment type="caution">
    <text evidence="1">The sequence shown here is derived from an EMBL/GenBank/DDBJ whole genome shotgun (WGS) entry which is preliminary data.</text>
</comment>
<evidence type="ECO:0000313" key="3">
    <source>
        <dbReference type="Proteomes" id="UP000229102"/>
    </source>
</evidence>
<dbReference type="AlphaFoldDB" id="A0AAJ3RJ72"/>
<gene>
    <name evidence="1" type="ORF">CTI16_03985</name>
    <name evidence="2" type="ORF">CTM53_09175</name>
</gene>
<evidence type="ECO:0000313" key="2">
    <source>
        <dbReference type="EMBL" id="PJI18794.1"/>
    </source>
</evidence>
<proteinExistence type="predicted"/>
<dbReference type="Proteomes" id="UP000229111">
    <property type="component" value="Unassembled WGS sequence"/>
</dbReference>
<dbReference type="EMBL" id="PEKM01000001">
    <property type="protein sequence ID" value="PIK18300.1"/>
    <property type="molecule type" value="Genomic_DNA"/>
</dbReference>
<dbReference type="Proteomes" id="UP000229102">
    <property type="component" value="Unassembled WGS sequence"/>
</dbReference>
<organism evidence="1 4">
    <name type="scientific">Prevotella intermedia</name>
    <dbReference type="NCBI Taxonomy" id="28131"/>
    <lineage>
        <taxon>Bacteria</taxon>
        <taxon>Pseudomonadati</taxon>
        <taxon>Bacteroidota</taxon>
        <taxon>Bacteroidia</taxon>
        <taxon>Bacteroidales</taxon>
        <taxon>Prevotellaceae</taxon>
        <taxon>Prevotella</taxon>
    </lineage>
</organism>
<reference evidence="2 3" key="2">
    <citation type="submission" date="2017-11" db="EMBL/GenBank/DDBJ databases">
        <title>Genome sequencing of Prevotella intermedia KCOM 2698.</title>
        <authorList>
            <person name="Kook J.-K."/>
            <person name="Park S.-N."/>
            <person name="Lim Y.K."/>
        </authorList>
    </citation>
    <scope>NUCLEOTIDE SEQUENCE [LARGE SCALE GENOMIC DNA]</scope>
    <source>
        <strain evidence="2 3">KCOM 2698</strain>
    </source>
</reference>